<dbReference type="InterPro" id="IPR036322">
    <property type="entry name" value="WD40_repeat_dom_sf"/>
</dbReference>
<organism evidence="8 9">
    <name type="scientific">Armillaria novae-zelandiae</name>
    <dbReference type="NCBI Taxonomy" id="153914"/>
    <lineage>
        <taxon>Eukaryota</taxon>
        <taxon>Fungi</taxon>
        <taxon>Dikarya</taxon>
        <taxon>Basidiomycota</taxon>
        <taxon>Agaricomycotina</taxon>
        <taxon>Agaricomycetes</taxon>
        <taxon>Agaricomycetidae</taxon>
        <taxon>Agaricales</taxon>
        <taxon>Marasmiineae</taxon>
        <taxon>Physalacriaceae</taxon>
        <taxon>Armillaria</taxon>
    </lineage>
</organism>
<dbReference type="PANTHER" id="PTHR18359:SF0">
    <property type="entry name" value="U3 SMALL NUCLEOLAR RNA-ASSOCIATED PROTEIN 18 HOMOLOG"/>
    <property type="match status" value="1"/>
</dbReference>
<evidence type="ECO:0000256" key="2">
    <source>
        <dbReference type="ARBA" id="ARBA00022552"/>
    </source>
</evidence>
<evidence type="ECO:0000313" key="9">
    <source>
        <dbReference type="Proteomes" id="UP001175227"/>
    </source>
</evidence>
<feature type="region of interest" description="Disordered" evidence="7">
    <location>
        <begin position="173"/>
        <end position="198"/>
    </location>
</feature>
<dbReference type="GO" id="GO:0032040">
    <property type="term" value="C:small-subunit processome"/>
    <property type="evidence" value="ECO:0007669"/>
    <property type="project" value="TreeGrafter"/>
</dbReference>
<dbReference type="SMART" id="SM00320">
    <property type="entry name" value="WD40"/>
    <property type="match status" value="6"/>
</dbReference>
<dbReference type="InterPro" id="IPR001680">
    <property type="entry name" value="WD40_rpt"/>
</dbReference>
<proteinExistence type="inferred from homology"/>
<dbReference type="EMBL" id="JAUEPR010000024">
    <property type="protein sequence ID" value="KAK0475155.1"/>
    <property type="molecule type" value="Genomic_DNA"/>
</dbReference>
<keyword evidence="2" id="KW-0698">rRNA processing</keyword>
<dbReference type="GO" id="GO:0006364">
    <property type="term" value="P:rRNA processing"/>
    <property type="evidence" value="ECO:0007669"/>
    <property type="project" value="UniProtKB-KW"/>
</dbReference>
<keyword evidence="5" id="KW-0539">Nucleus</keyword>
<evidence type="ECO:0000256" key="6">
    <source>
        <dbReference type="ARBA" id="ARBA00025767"/>
    </source>
</evidence>
<gene>
    <name evidence="8" type="ORF">IW261DRAFT_1495795</name>
</gene>
<dbReference type="Gene3D" id="2.130.10.10">
    <property type="entry name" value="YVTN repeat-like/Quinoprotein amine dehydrogenase"/>
    <property type="match status" value="1"/>
</dbReference>
<evidence type="ECO:0000256" key="1">
    <source>
        <dbReference type="ARBA" id="ARBA00004604"/>
    </source>
</evidence>
<feature type="region of interest" description="Disordered" evidence="7">
    <location>
        <begin position="1"/>
        <end position="158"/>
    </location>
</feature>
<comment type="similarity">
    <text evidence="6">Belongs to the WD repeat UTP18 family.</text>
</comment>
<feature type="compositionally biased region" description="Basic and acidic residues" evidence="7">
    <location>
        <begin position="11"/>
        <end position="27"/>
    </location>
</feature>
<dbReference type="SUPFAM" id="SSF50978">
    <property type="entry name" value="WD40 repeat-like"/>
    <property type="match status" value="1"/>
</dbReference>
<comment type="subcellular location">
    <subcellularLocation>
        <location evidence="1">Nucleus</location>
        <location evidence="1">Nucleolus</location>
    </subcellularLocation>
</comment>
<dbReference type="Pfam" id="PF00400">
    <property type="entry name" value="WD40"/>
    <property type="match status" value="2"/>
</dbReference>
<evidence type="ECO:0000313" key="8">
    <source>
        <dbReference type="EMBL" id="KAK0475155.1"/>
    </source>
</evidence>
<evidence type="ECO:0000256" key="3">
    <source>
        <dbReference type="ARBA" id="ARBA00022574"/>
    </source>
</evidence>
<dbReference type="AlphaFoldDB" id="A0AA39UDY9"/>
<dbReference type="InterPro" id="IPR015943">
    <property type="entry name" value="WD40/YVTN_repeat-like_dom_sf"/>
</dbReference>
<evidence type="ECO:0000256" key="4">
    <source>
        <dbReference type="ARBA" id="ARBA00022737"/>
    </source>
</evidence>
<feature type="compositionally biased region" description="Acidic residues" evidence="7">
    <location>
        <begin position="42"/>
        <end position="54"/>
    </location>
</feature>
<keyword evidence="4" id="KW-0677">Repeat</keyword>
<protein>
    <submittedName>
        <fullName evidence="8">WD40-repeat-containing domain protein</fullName>
    </submittedName>
</protein>
<comment type="caution">
    <text evidence="8">The sequence shown here is derived from an EMBL/GenBank/DDBJ whole genome shotgun (WGS) entry which is preliminary data.</text>
</comment>
<evidence type="ECO:0000256" key="5">
    <source>
        <dbReference type="ARBA" id="ARBA00023242"/>
    </source>
</evidence>
<dbReference type="PANTHER" id="PTHR18359">
    <property type="entry name" value="WD-REPEAT PROTEIN-RELATED"/>
    <property type="match status" value="1"/>
</dbReference>
<keyword evidence="3" id="KW-0853">WD repeat</keyword>
<name>A0AA39UDY9_9AGAR</name>
<evidence type="ECO:0000256" key="7">
    <source>
        <dbReference type="SAM" id="MobiDB-lite"/>
    </source>
</evidence>
<feature type="compositionally biased region" description="Acidic residues" evidence="7">
    <location>
        <begin position="83"/>
        <end position="107"/>
    </location>
</feature>
<feature type="compositionally biased region" description="Basic residues" evidence="7">
    <location>
        <begin position="1"/>
        <end position="10"/>
    </location>
</feature>
<keyword evidence="9" id="KW-1185">Reference proteome</keyword>
<dbReference type="Proteomes" id="UP001175227">
    <property type="component" value="Unassembled WGS sequence"/>
</dbReference>
<dbReference type="GO" id="GO:0034388">
    <property type="term" value="C:Pwp2p-containing subcomplex of 90S preribosome"/>
    <property type="evidence" value="ECO:0007669"/>
    <property type="project" value="TreeGrafter"/>
</dbReference>
<accession>A0AA39UDY9</accession>
<sequence length="555" mass="60439">MPKRGPKRQKTSGDDNASKDDEERRLESLLFGVPYVPGGEEIVLEDEDEGEEENGKELQNLTDGDLFFVDDEAGPSGDNGRGEEEDDDENEGEKGSDDEDNDNEEAESAQQPEPILSSRKKPAWTDPSDPPVVSLVASKRSRKLRDAPSETTLSGREYESRLRRQFERIHPAPAWAKKRRRDGEDEDDNDDSLFTSTAGILSRQSRRTLSPGVLAIERLRDANQSSQKADVKSLAFHPSERVPVLAVGTSDRRVRLYNVDGHTSPLLQTLHIPTIPFTTQSSVTFHPSGTHLLLTGNRPYYAVYDLQSGSLKTHKGLWGTRFSTPSIAKAECMEITAFSPSGSLLAVAGRGGNVHLVDWRSGGGQVVGTLKGGASGGIRELWWTKDGEGEGLAVLSGDAEVCLWDVGQRRCLRRWRDEGGFRGAGRAMAGSTTGGWMAIGSNSGLVNMYNADAFAGTSSSAQPKPTKTIGNLTTAISTLRFNHDAQLMAVASREKKDAMKLIHLPSLTAFSNWPTSSSPIGHVTAVDFSPRSDYLAIGNTKGRVLLYHLKDYGKA</sequence>
<reference evidence="8" key="1">
    <citation type="submission" date="2023-06" db="EMBL/GenBank/DDBJ databases">
        <authorList>
            <consortium name="Lawrence Berkeley National Laboratory"/>
            <person name="Ahrendt S."/>
            <person name="Sahu N."/>
            <person name="Indic B."/>
            <person name="Wong-Bajracharya J."/>
            <person name="Merenyi Z."/>
            <person name="Ke H.-M."/>
            <person name="Monk M."/>
            <person name="Kocsube S."/>
            <person name="Drula E."/>
            <person name="Lipzen A."/>
            <person name="Balint B."/>
            <person name="Henrissat B."/>
            <person name="Andreopoulos B."/>
            <person name="Martin F.M."/>
            <person name="Harder C.B."/>
            <person name="Rigling D."/>
            <person name="Ford K.L."/>
            <person name="Foster G.D."/>
            <person name="Pangilinan J."/>
            <person name="Papanicolaou A."/>
            <person name="Barry K."/>
            <person name="LaButti K."/>
            <person name="Viragh M."/>
            <person name="Koriabine M."/>
            <person name="Yan M."/>
            <person name="Riley R."/>
            <person name="Champramary S."/>
            <person name="Plett K.L."/>
            <person name="Tsai I.J."/>
            <person name="Slot J."/>
            <person name="Sipos G."/>
            <person name="Plett J."/>
            <person name="Nagy L.G."/>
            <person name="Grigoriev I.V."/>
        </authorList>
    </citation>
    <scope>NUCLEOTIDE SEQUENCE</scope>
    <source>
        <strain evidence="8">ICMP 16352</strain>
    </source>
</reference>
<dbReference type="InterPro" id="IPR045161">
    <property type="entry name" value="Utp18"/>
</dbReference>